<keyword evidence="7" id="KW-0472">Membrane</keyword>
<evidence type="ECO:0000256" key="7">
    <source>
        <dbReference type="SAM" id="Phobius"/>
    </source>
</evidence>
<keyword evidence="5" id="KW-0521">NADP</keyword>
<evidence type="ECO:0000313" key="8">
    <source>
        <dbReference type="EMBL" id="EDO43555.1"/>
    </source>
</evidence>
<dbReference type="Gene3D" id="3.50.50.60">
    <property type="entry name" value="FAD/NAD(P)-binding domain"/>
    <property type="match status" value="2"/>
</dbReference>
<dbReference type="InParanoid" id="A7RY06"/>
<dbReference type="EMBL" id="DS469552">
    <property type="protein sequence ID" value="EDO43555.1"/>
    <property type="molecule type" value="Genomic_DNA"/>
</dbReference>
<evidence type="ECO:0000313" key="9">
    <source>
        <dbReference type="Proteomes" id="UP000001593"/>
    </source>
</evidence>
<keyword evidence="2" id="KW-0285">Flavoprotein</keyword>
<dbReference type="eggNOG" id="KOG4254">
    <property type="taxonomic scope" value="Eukaryota"/>
</dbReference>
<comment type="similarity">
    <text evidence="1">Belongs to the carotenoid/retinoid oxidoreductase family. CrtISO subfamily.</text>
</comment>
<dbReference type="OMA" id="AFMFADW"/>
<dbReference type="GO" id="GO:0016491">
    <property type="term" value="F:oxidoreductase activity"/>
    <property type="evidence" value="ECO:0000318"/>
    <property type="project" value="GO_Central"/>
</dbReference>
<dbReference type="SUPFAM" id="SSF51905">
    <property type="entry name" value="FAD/NAD(P)-binding domain"/>
    <property type="match status" value="1"/>
</dbReference>
<dbReference type="STRING" id="45351.A7RY06"/>
<evidence type="ECO:0000256" key="5">
    <source>
        <dbReference type="ARBA" id="ARBA00022857"/>
    </source>
</evidence>
<dbReference type="HOGENOM" id="CLU_019722_1_0_1"/>
<dbReference type="PANTHER" id="PTHR46091:SF3">
    <property type="entry name" value="AMINE OXIDASE DOMAIN-CONTAINING PROTEIN"/>
    <property type="match status" value="1"/>
</dbReference>
<sequence length="626" mass="70036">MVLVDKALQLLIWICTTHRRAVVLALVLGLVIQFIIRFFRKAFSKRGPNPFARDTRRAPEPLVLDQSERDRILKQGFVAKKIPDEVDAVVIGSGIGGMTCASLLAKTGKKILVLEQHDQAGGCCHTFHEKGFEFDSGIHYIGEMMSNSAIKFLIDQITDGQLLWSPLEKHYDTVAIGDMAKPKLFPIMSGREEFRNALYEKFPKEKKAIDQYIVLLKEARKNMVGLVTIKSLPKWLGNLLIRTGLVHYVTGYFKMSAKSLTHVLNELTSDKDLKAVLAYCFGDYGTLPADASFAMHATLVNHFLYGCAYPRGGASEIAFHIIRSLQKNNSTILVRANVKQILLDETTGSVKGVRVEKKSGDIDIYAPLVVSGAGFFNTYKKLLPQSVSPLKQVLSETRGIQHGIGAMSVYVGLHGTKEELGLKARNMWAFTGNDLDSICSEYLGLDGDAAGNEDIPLLFISFPSTKDPEWDKRHPGKSTCTIITLARYEWFEQWENERVMKRGADYELRKQRIGKRMWEQTCRFFPNLEDKVEYFDVGSPVSNNYYIASPRGEIYGIDHNVERFSPESAVNLRPETAIPGLYLTGQDVLSCGFAGAMFGGLFTASTILNRNLMADLMDLRKRTSAK</sequence>
<evidence type="ECO:0000256" key="1">
    <source>
        <dbReference type="ARBA" id="ARBA00005855"/>
    </source>
</evidence>
<dbReference type="Pfam" id="PF13450">
    <property type="entry name" value="NAD_binding_8"/>
    <property type="match status" value="1"/>
</dbReference>
<evidence type="ECO:0000256" key="4">
    <source>
        <dbReference type="ARBA" id="ARBA00022827"/>
    </source>
</evidence>
<dbReference type="OrthoDB" id="38045at2759"/>
<evidence type="ECO:0000256" key="2">
    <source>
        <dbReference type="ARBA" id="ARBA00022630"/>
    </source>
</evidence>
<evidence type="ECO:0000256" key="6">
    <source>
        <dbReference type="ARBA" id="ARBA00023027"/>
    </source>
</evidence>
<dbReference type="PhylomeDB" id="A7RY06"/>
<dbReference type="KEGG" id="nve:5515506"/>
<keyword evidence="3" id="KW-0732">Signal</keyword>
<dbReference type="PANTHER" id="PTHR46091">
    <property type="entry name" value="BLR7054 PROTEIN"/>
    <property type="match status" value="1"/>
</dbReference>
<keyword evidence="4" id="KW-0274">FAD</keyword>
<feature type="transmembrane region" description="Helical" evidence="7">
    <location>
        <begin position="21"/>
        <end position="39"/>
    </location>
</feature>
<reference evidence="8 9" key="1">
    <citation type="journal article" date="2007" name="Science">
        <title>Sea anemone genome reveals ancestral eumetazoan gene repertoire and genomic organization.</title>
        <authorList>
            <person name="Putnam N.H."/>
            <person name="Srivastava M."/>
            <person name="Hellsten U."/>
            <person name="Dirks B."/>
            <person name="Chapman J."/>
            <person name="Salamov A."/>
            <person name="Terry A."/>
            <person name="Shapiro H."/>
            <person name="Lindquist E."/>
            <person name="Kapitonov V.V."/>
            <person name="Jurka J."/>
            <person name="Genikhovich G."/>
            <person name="Grigoriev I.V."/>
            <person name="Lucas S.M."/>
            <person name="Steele R.E."/>
            <person name="Finnerty J.R."/>
            <person name="Technau U."/>
            <person name="Martindale M.Q."/>
            <person name="Rokhsar D.S."/>
        </authorList>
    </citation>
    <scope>NUCLEOTIDE SEQUENCE [LARGE SCALE GENOMIC DNA]</scope>
    <source>
        <strain evidence="9">CH2 X CH6</strain>
    </source>
</reference>
<protein>
    <recommendedName>
        <fullName evidence="10">All-trans-retinol 13,14-reductase</fullName>
    </recommendedName>
</protein>
<keyword evidence="6" id="KW-0520">NAD</keyword>
<keyword evidence="7" id="KW-1133">Transmembrane helix</keyword>
<keyword evidence="9" id="KW-1185">Reference proteome</keyword>
<dbReference type="Proteomes" id="UP000001593">
    <property type="component" value="Unassembled WGS sequence"/>
</dbReference>
<organism evidence="8 9">
    <name type="scientific">Nematostella vectensis</name>
    <name type="common">Starlet sea anemone</name>
    <dbReference type="NCBI Taxonomy" id="45351"/>
    <lineage>
        <taxon>Eukaryota</taxon>
        <taxon>Metazoa</taxon>
        <taxon>Cnidaria</taxon>
        <taxon>Anthozoa</taxon>
        <taxon>Hexacorallia</taxon>
        <taxon>Actiniaria</taxon>
        <taxon>Edwardsiidae</taxon>
        <taxon>Nematostella</taxon>
    </lineage>
</organism>
<name>A7RY06_NEMVE</name>
<dbReference type="AlphaFoldDB" id="A7RY06"/>
<evidence type="ECO:0000256" key="3">
    <source>
        <dbReference type="ARBA" id="ARBA00022729"/>
    </source>
</evidence>
<keyword evidence="7" id="KW-0812">Transmembrane</keyword>
<evidence type="ECO:0008006" key="10">
    <source>
        <dbReference type="Google" id="ProtNLM"/>
    </source>
</evidence>
<dbReference type="InterPro" id="IPR036188">
    <property type="entry name" value="FAD/NAD-bd_sf"/>
</dbReference>
<proteinExistence type="inferred from homology"/>
<dbReference type="InterPro" id="IPR052206">
    <property type="entry name" value="Retinol_saturase"/>
</dbReference>
<gene>
    <name evidence="8" type="ORF">NEMVEDRAFT_v1g183264</name>
</gene>
<accession>A7RY06</accession>